<feature type="compositionally biased region" description="Polar residues" evidence="1">
    <location>
        <begin position="62"/>
        <end position="75"/>
    </location>
</feature>
<feature type="compositionally biased region" description="Low complexity" evidence="1">
    <location>
        <begin position="93"/>
        <end position="105"/>
    </location>
</feature>
<feature type="compositionally biased region" description="Basic and acidic residues" evidence="1">
    <location>
        <begin position="167"/>
        <end position="183"/>
    </location>
</feature>
<proteinExistence type="predicted"/>
<gene>
    <name evidence="2" type="ORF">CCMA1212_008347</name>
</gene>
<evidence type="ECO:0000313" key="3">
    <source>
        <dbReference type="Proteomes" id="UP001642720"/>
    </source>
</evidence>
<dbReference type="RefSeq" id="XP_073556313.1">
    <property type="nucleotide sequence ID" value="XM_073705484.1"/>
</dbReference>
<feature type="region of interest" description="Disordered" evidence="1">
    <location>
        <begin position="1"/>
        <end position="121"/>
    </location>
</feature>
<comment type="caution">
    <text evidence="2">The sequence shown here is derived from an EMBL/GenBank/DDBJ whole genome shotgun (WGS) entry which is preliminary data.</text>
</comment>
<feature type="compositionally biased region" description="Basic and acidic residues" evidence="1">
    <location>
        <begin position="225"/>
        <end position="250"/>
    </location>
</feature>
<evidence type="ECO:0000313" key="2">
    <source>
        <dbReference type="EMBL" id="TFB00112.1"/>
    </source>
</evidence>
<feature type="compositionally biased region" description="Polar residues" evidence="1">
    <location>
        <begin position="251"/>
        <end position="270"/>
    </location>
</feature>
<accession>A0ABY2GVZ2</accession>
<dbReference type="GeneID" id="300579934"/>
<feature type="compositionally biased region" description="Basic residues" evidence="1">
    <location>
        <begin position="184"/>
        <end position="194"/>
    </location>
</feature>
<protein>
    <submittedName>
        <fullName evidence="2">Uncharacterized protein</fullName>
    </submittedName>
</protein>
<feature type="region of interest" description="Disordered" evidence="1">
    <location>
        <begin position="153"/>
        <end position="272"/>
    </location>
</feature>
<reference evidence="2 3" key="1">
    <citation type="submission" date="2018-01" db="EMBL/GenBank/DDBJ databases">
        <title>Genome characterization of the sugarcane-associated fungus Trichoderma ghanense CCMA-1212 and their application in lignocelulose bioconversion.</title>
        <authorList>
            <person name="Steindorff A.S."/>
            <person name="Mendes T.D."/>
            <person name="Vilela E.S.D."/>
            <person name="Rodrigues D.S."/>
            <person name="Formighieri E.F."/>
            <person name="Melo I.S."/>
            <person name="Favaro L.C.L."/>
        </authorList>
    </citation>
    <scope>NUCLEOTIDE SEQUENCE [LARGE SCALE GENOMIC DNA]</scope>
    <source>
        <strain evidence="2 3">CCMA-1212</strain>
    </source>
</reference>
<dbReference type="EMBL" id="PPTA01000012">
    <property type="protein sequence ID" value="TFB00112.1"/>
    <property type="molecule type" value="Genomic_DNA"/>
</dbReference>
<feature type="compositionally biased region" description="Polar residues" evidence="1">
    <location>
        <begin position="19"/>
        <end position="30"/>
    </location>
</feature>
<name>A0ABY2GVZ2_9HYPO</name>
<sequence length="289" mass="32519">MPKRKSSDPLPPPKRARLTQPQDTLDSESSPTKDTRREKRKRSGRLPSDAHEEPKTKRARTSKGSSHATTESLNISAEPWPSIEDVSEEEEVPTFTSEETTTSRESSFDQWPTIPYEPKPSEEIDPAVLAFQIAGASAIAGYVCECDYIDMLLQGSMPSPEPSDSDTGAREEFGHTGVDEIIPRARHSTLKRHPMPSPKLSKAAPRRKRSVTPHRRIDKSNSVPPREEEPKQQGRKDGKNNRRQPRKETRSSAMENFLQSKRSSRRNPTGQLWCLDVKGKACEIASTRR</sequence>
<feature type="compositionally biased region" description="Basic residues" evidence="1">
    <location>
        <begin position="204"/>
        <end position="217"/>
    </location>
</feature>
<keyword evidence="3" id="KW-1185">Reference proteome</keyword>
<organism evidence="2 3">
    <name type="scientific">Trichoderma ghanense</name>
    <dbReference type="NCBI Taxonomy" id="65468"/>
    <lineage>
        <taxon>Eukaryota</taxon>
        <taxon>Fungi</taxon>
        <taxon>Dikarya</taxon>
        <taxon>Ascomycota</taxon>
        <taxon>Pezizomycotina</taxon>
        <taxon>Sordariomycetes</taxon>
        <taxon>Hypocreomycetidae</taxon>
        <taxon>Hypocreales</taxon>
        <taxon>Hypocreaceae</taxon>
        <taxon>Trichoderma</taxon>
    </lineage>
</organism>
<evidence type="ECO:0000256" key="1">
    <source>
        <dbReference type="SAM" id="MobiDB-lite"/>
    </source>
</evidence>
<dbReference type="Proteomes" id="UP001642720">
    <property type="component" value="Unassembled WGS sequence"/>
</dbReference>